<feature type="transmembrane region" description="Helical" evidence="5">
    <location>
        <begin position="129"/>
        <end position="148"/>
    </location>
</feature>
<keyword evidence="4 5" id="KW-0472">Membrane</keyword>
<proteinExistence type="predicted"/>
<dbReference type="STRING" id="226505.SAMN05444394_2034"/>
<feature type="transmembrane region" description="Helical" evidence="5">
    <location>
        <begin position="12"/>
        <end position="40"/>
    </location>
</feature>
<dbReference type="InterPro" id="IPR007016">
    <property type="entry name" value="O-antigen_ligase-rel_domated"/>
</dbReference>
<organism evidence="7 8">
    <name type="scientific">Algoriphagus halophilus</name>
    <dbReference type="NCBI Taxonomy" id="226505"/>
    <lineage>
        <taxon>Bacteria</taxon>
        <taxon>Pseudomonadati</taxon>
        <taxon>Bacteroidota</taxon>
        <taxon>Cytophagia</taxon>
        <taxon>Cytophagales</taxon>
        <taxon>Cyclobacteriaceae</taxon>
        <taxon>Algoriphagus</taxon>
    </lineage>
</organism>
<dbReference type="Proteomes" id="UP000185221">
    <property type="component" value="Unassembled WGS sequence"/>
</dbReference>
<gene>
    <name evidence="7" type="ORF">SAMN05444394_2034</name>
</gene>
<feature type="transmembrane region" description="Helical" evidence="5">
    <location>
        <begin position="200"/>
        <end position="220"/>
    </location>
</feature>
<feature type="domain" description="O-antigen ligase-related" evidence="6">
    <location>
        <begin position="235"/>
        <end position="391"/>
    </location>
</feature>
<feature type="transmembrane region" description="Helical" evidence="5">
    <location>
        <begin position="52"/>
        <end position="72"/>
    </location>
</feature>
<feature type="transmembrane region" description="Helical" evidence="5">
    <location>
        <begin position="383"/>
        <end position="402"/>
    </location>
</feature>
<dbReference type="AlphaFoldDB" id="A0A1N6EE24"/>
<dbReference type="EMBL" id="FSRC01000001">
    <property type="protein sequence ID" value="SIN81256.1"/>
    <property type="molecule type" value="Genomic_DNA"/>
</dbReference>
<accession>A0A1N6EE24</accession>
<evidence type="ECO:0000256" key="4">
    <source>
        <dbReference type="ARBA" id="ARBA00023136"/>
    </source>
</evidence>
<comment type="subcellular location">
    <subcellularLocation>
        <location evidence="1">Membrane</location>
        <topology evidence="1">Multi-pass membrane protein</topology>
    </subcellularLocation>
</comment>
<keyword evidence="3 5" id="KW-1133">Transmembrane helix</keyword>
<evidence type="ECO:0000256" key="2">
    <source>
        <dbReference type="ARBA" id="ARBA00022692"/>
    </source>
</evidence>
<evidence type="ECO:0000256" key="5">
    <source>
        <dbReference type="SAM" id="Phobius"/>
    </source>
</evidence>
<protein>
    <submittedName>
        <fullName evidence="7">O-Antigen ligase</fullName>
    </submittedName>
</protein>
<feature type="transmembrane region" description="Helical" evidence="5">
    <location>
        <begin position="227"/>
        <end position="245"/>
    </location>
</feature>
<keyword evidence="8" id="KW-1185">Reference proteome</keyword>
<feature type="transmembrane region" description="Helical" evidence="5">
    <location>
        <begin position="279"/>
        <end position="300"/>
    </location>
</feature>
<keyword evidence="2 5" id="KW-0812">Transmembrane</keyword>
<dbReference type="OrthoDB" id="1118890at2"/>
<evidence type="ECO:0000259" key="6">
    <source>
        <dbReference type="Pfam" id="PF04932"/>
    </source>
</evidence>
<reference evidence="8" key="1">
    <citation type="submission" date="2016-11" db="EMBL/GenBank/DDBJ databases">
        <authorList>
            <person name="Varghese N."/>
            <person name="Submissions S."/>
        </authorList>
    </citation>
    <scope>NUCLEOTIDE SEQUENCE [LARGE SCALE GENOMIC DNA]</scope>
    <source>
        <strain evidence="8">DSM 15292</strain>
    </source>
</reference>
<feature type="transmembrane region" description="Helical" evidence="5">
    <location>
        <begin position="251"/>
        <end position="267"/>
    </location>
</feature>
<feature type="transmembrane region" description="Helical" evidence="5">
    <location>
        <begin position="160"/>
        <end position="180"/>
    </location>
</feature>
<evidence type="ECO:0000256" key="1">
    <source>
        <dbReference type="ARBA" id="ARBA00004141"/>
    </source>
</evidence>
<feature type="transmembrane region" description="Helical" evidence="5">
    <location>
        <begin position="414"/>
        <end position="433"/>
    </location>
</feature>
<evidence type="ECO:0000256" key="3">
    <source>
        <dbReference type="ARBA" id="ARBA00022989"/>
    </source>
</evidence>
<evidence type="ECO:0000313" key="7">
    <source>
        <dbReference type="EMBL" id="SIN81256.1"/>
    </source>
</evidence>
<name>A0A1N6EE24_9BACT</name>
<feature type="transmembrane region" description="Helical" evidence="5">
    <location>
        <begin position="78"/>
        <end position="97"/>
    </location>
</feature>
<keyword evidence="7" id="KW-0436">Ligase</keyword>
<dbReference type="GO" id="GO:0016874">
    <property type="term" value="F:ligase activity"/>
    <property type="evidence" value="ECO:0007669"/>
    <property type="project" value="UniProtKB-KW"/>
</dbReference>
<sequence>MIKRIISSKSRFGWVLFHVFLGIVSSITPWGLIAWFYLVFATSFYVVIKSKSIFPFCLFIAYLTSFELLARMSQTSPFIPYELGKYLLFLMLCIGVYKFKTKSHIGLVMVLLLLPSAFFDLSGEVNRGSLIFNLMGPINVAMAIWLFYGKSISKLQLIRLLRISILPLIAILASTIFKTPSYNELEFTLGANFATSGGGGSNQVSTVLGLGMFISFIFLINKWNLTGYRITDFLLFFLFGFQGLLTFSRGGILGGALGIMIVFYFVIKTPKKQKTLFKLPNLGKAFLLSLFLVLITFQVADSLTGGLLSLRYLGETEGTLAGTKEKSLNSITTGRVEIFLEDMQLWGDSPILGVGAGASSYMRNFSYFYLSHVEMSRLLSEHGLLGLIYFVLLLYVLVQILLKKQTPMEKGIMVAFFIIALYTTFHAAMRTYLTPLFIGLSLLYVKPTLGKKTPAKGVKKLEPIHPEPVSVS</sequence>
<dbReference type="Pfam" id="PF04932">
    <property type="entry name" value="Wzy_C"/>
    <property type="match status" value="1"/>
</dbReference>
<dbReference type="RefSeq" id="WP_074224700.1">
    <property type="nucleotide sequence ID" value="NZ_FSRC01000001.1"/>
</dbReference>
<evidence type="ECO:0000313" key="8">
    <source>
        <dbReference type="Proteomes" id="UP000185221"/>
    </source>
</evidence>
<dbReference type="GO" id="GO:0016020">
    <property type="term" value="C:membrane"/>
    <property type="evidence" value="ECO:0007669"/>
    <property type="project" value="UniProtKB-SubCell"/>
</dbReference>